<evidence type="ECO:0000313" key="2">
    <source>
        <dbReference type="Proteomes" id="UP000236161"/>
    </source>
</evidence>
<dbReference type="Proteomes" id="UP000236161">
    <property type="component" value="Unassembled WGS sequence"/>
</dbReference>
<accession>A0A2H9ZVR6</accession>
<protein>
    <submittedName>
        <fullName evidence="1">Uncharacterized protein</fullName>
    </submittedName>
</protein>
<dbReference type="EMBL" id="KZ453293">
    <property type="protein sequence ID" value="PKA47401.1"/>
    <property type="molecule type" value="Genomic_DNA"/>
</dbReference>
<reference evidence="1 2" key="1">
    <citation type="journal article" date="2017" name="Nature">
        <title>The Apostasia genome and the evolution of orchids.</title>
        <authorList>
            <person name="Zhang G.Q."/>
            <person name="Liu K.W."/>
            <person name="Li Z."/>
            <person name="Lohaus R."/>
            <person name="Hsiao Y.Y."/>
            <person name="Niu S.C."/>
            <person name="Wang J.Y."/>
            <person name="Lin Y.C."/>
            <person name="Xu Q."/>
            <person name="Chen L.J."/>
            <person name="Yoshida K."/>
            <person name="Fujiwara S."/>
            <person name="Wang Z.W."/>
            <person name="Zhang Y.Q."/>
            <person name="Mitsuda N."/>
            <person name="Wang M."/>
            <person name="Liu G.H."/>
            <person name="Pecoraro L."/>
            <person name="Huang H.X."/>
            <person name="Xiao X.J."/>
            <person name="Lin M."/>
            <person name="Wu X.Y."/>
            <person name="Wu W.L."/>
            <person name="Chen Y.Y."/>
            <person name="Chang S.B."/>
            <person name="Sakamoto S."/>
            <person name="Ohme-Takagi M."/>
            <person name="Yagi M."/>
            <person name="Zeng S.J."/>
            <person name="Shen C.Y."/>
            <person name="Yeh C.M."/>
            <person name="Luo Y.B."/>
            <person name="Tsai W.C."/>
            <person name="Van de Peer Y."/>
            <person name="Liu Z.J."/>
        </authorList>
    </citation>
    <scope>NUCLEOTIDE SEQUENCE [LARGE SCALE GENOMIC DNA]</scope>
    <source>
        <strain evidence="2">cv. Shenzhen</strain>
        <tissue evidence="1">Stem</tissue>
    </source>
</reference>
<proteinExistence type="predicted"/>
<dbReference type="AlphaFoldDB" id="A0A2H9ZVR6"/>
<sequence>MLGQVGEAVEVVDFGSLIAAGHRGGHYHCGEDRGHLGCWGVDFKSALSHGVGADLFRGRFVVRCTGWHDRVLGGRCRYQRKRRPPLV</sequence>
<gene>
    <name evidence="1" type="ORF">AXF42_Ash021802</name>
</gene>
<evidence type="ECO:0000313" key="1">
    <source>
        <dbReference type="EMBL" id="PKA47401.1"/>
    </source>
</evidence>
<keyword evidence="2" id="KW-1185">Reference proteome</keyword>
<name>A0A2H9ZVR6_9ASPA</name>
<organism evidence="1 2">
    <name type="scientific">Apostasia shenzhenica</name>
    <dbReference type="NCBI Taxonomy" id="1088818"/>
    <lineage>
        <taxon>Eukaryota</taxon>
        <taxon>Viridiplantae</taxon>
        <taxon>Streptophyta</taxon>
        <taxon>Embryophyta</taxon>
        <taxon>Tracheophyta</taxon>
        <taxon>Spermatophyta</taxon>
        <taxon>Magnoliopsida</taxon>
        <taxon>Liliopsida</taxon>
        <taxon>Asparagales</taxon>
        <taxon>Orchidaceae</taxon>
        <taxon>Apostasioideae</taxon>
        <taxon>Apostasia</taxon>
    </lineage>
</organism>